<dbReference type="InterPro" id="IPR052649">
    <property type="entry name" value="NCE102-like"/>
</dbReference>
<evidence type="ECO:0000313" key="9">
    <source>
        <dbReference type="EMBL" id="KAJ6257300.1"/>
    </source>
</evidence>
<keyword evidence="5 7" id="KW-0472">Membrane</keyword>
<gene>
    <name evidence="9" type="ORF">Dda_8189</name>
</gene>
<accession>A0AAD6IRL0</accession>
<dbReference type="Proteomes" id="UP001221413">
    <property type="component" value="Unassembled WGS sequence"/>
</dbReference>
<evidence type="ECO:0000256" key="5">
    <source>
        <dbReference type="ARBA" id="ARBA00023136"/>
    </source>
</evidence>
<dbReference type="GO" id="GO:0072659">
    <property type="term" value="P:protein localization to plasma membrane"/>
    <property type="evidence" value="ECO:0007669"/>
    <property type="project" value="TreeGrafter"/>
</dbReference>
<comment type="similarity">
    <text evidence="2">Belongs to the complex I NDUFA12 subunit family.</text>
</comment>
<dbReference type="GO" id="GO:0032126">
    <property type="term" value="C:eisosome"/>
    <property type="evidence" value="ECO:0007669"/>
    <property type="project" value="TreeGrafter"/>
</dbReference>
<dbReference type="PANTHER" id="PTHR28165">
    <property type="entry name" value="NON-CLASSICAL EXPORT PROTEIN 2-RELATED"/>
    <property type="match status" value="1"/>
</dbReference>
<comment type="caution">
    <text evidence="9">The sequence shown here is derived from an EMBL/GenBank/DDBJ whole genome shotgun (WGS) entry which is preliminary data.</text>
</comment>
<keyword evidence="3 7" id="KW-0812">Transmembrane</keyword>
<feature type="compositionally biased region" description="Basic and acidic residues" evidence="6">
    <location>
        <begin position="260"/>
        <end position="269"/>
    </location>
</feature>
<dbReference type="AlphaFoldDB" id="A0AAD6IRL0"/>
<feature type="region of interest" description="Disordered" evidence="6">
    <location>
        <begin position="260"/>
        <end position="359"/>
    </location>
</feature>
<protein>
    <recommendedName>
        <fullName evidence="8">MARVEL domain-containing protein</fullName>
    </recommendedName>
</protein>
<proteinExistence type="inferred from homology"/>
<evidence type="ECO:0000259" key="8">
    <source>
        <dbReference type="Pfam" id="PF01284"/>
    </source>
</evidence>
<evidence type="ECO:0000256" key="3">
    <source>
        <dbReference type="ARBA" id="ARBA00022692"/>
    </source>
</evidence>
<feature type="transmembrane region" description="Helical" evidence="7">
    <location>
        <begin position="12"/>
        <end position="30"/>
    </location>
</feature>
<feature type="compositionally biased region" description="Low complexity" evidence="6">
    <location>
        <begin position="270"/>
        <end position="298"/>
    </location>
</feature>
<organism evidence="9 10">
    <name type="scientific">Drechslerella dactyloides</name>
    <name type="common">Nematode-trapping fungus</name>
    <name type="synonym">Arthrobotrys dactyloides</name>
    <dbReference type="NCBI Taxonomy" id="74499"/>
    <lineage>
        <taxon>Eukaryota</taxon>
        <taxon>Fungi</taxon>
        <taxon>Dikarya</taxon>
        <taxon>Ascomycota</taxon>
        <taxon>Pezizomycotina</taxon>
        <taxon>Orbiliomycetes</taxon>
        <taxon>Orbiliales</taxon>
        <taxon>Orbiliaceae</taxon>
        <taxon>Drechslerella</taxon>
    </lineage>
</organism>
<dbReference type="Pfam" id="PF05071">
    <property type="entry name" value="NDUFA12"/>
    <property type="match status" value="1"/>
</dbReference>
<dbReference type="GO" id="GO:0045271">
    <property type="term" value="C:respiratory chain complex I"/>
    <property type="evidence" value="ECO:0007669"/>
    <property type="project" value="InterPro"/>
</dbReference>
<keyword evidence="10" id="KW-1185">Reference proteome</keyword>
<dbReference type="Pfam" id="PF01284">
    <property type="entry name" value="MARVEL"/>
    <property type="match status" value="1"/>
</dbReference>
<evidence type="ECO:0000256" key="7">
    <source>
        <dbReference type="SAM" id="Phobius"/>
    </source>
</evidence>
<feature type="compositionally biased region" description="Basic and acidic residues" evidence="6">
    <location>
        <begin position="307"/>
        <end position="334"/>
    </location>
</feature>
<feature type="transmembrane region" description="Helical" evidence="7">
    <location>
        <begin position="123"/>
        <end position="141"/>
    </location>
</feature>
<evidence type="ECO:0000256" key="4">
    <source>
        <dbReference type="ARBA" id="ARBA00022989"/>
    </source>
</evidence>
<dbReference type="GO" id="GO:0005886">
    <property type="term" value="C:plasma membrane"/>
    <property type="evidence" value="ECO:0007669"/>
    <property type="project" value="TreeGrafter"/>
</dbReference>
<dbReference type="PANTHER" id="PTHR28165:SF1">
    <property type="entry name" value="NON-CLASSICAL EXPORT PROTEIN 2-RELATED"/>
    <property type="match status" value="1"/>
</dbReference>
<evidence type="ECO:0000256" key="2">
    <source>
        <dbReference type="ARBA" id="ARBA00007355"/>
    </source>
</evidence>
<keyword evidence="4 7" id="KW-1133">Transmembrane helix</keyword>
<reference evidence="9" key="1">
    <citation type="submission" date="2023-01" db="EMBL/GenBank/DDBJ databases">
        <title>The chitinases involved in constricting ring structure development in the nematode-trapping fungus Drechslerella dactyloides.</title>
        <authorList>
            <person name="Wang R."/>
            <person name="Zhang L."/>
            <person name="Tang P."/>
            <person name="Li S."/>
            <person name="Liang L."/>
        </authorList>
    </citation>
    <scope>NUCLEOTIDE SEQUENCE</scope>
    <source>
        <strain evidence="9">YMF1.00031</strain>
    </source>
</reference>
<evidence type="ECO:0000256" key="6">
    <source>
        <dbReference type="SAM" id="MobiDB-lite"/>
    </source>
</evidence>
<feature type="transmembrane region" description="Helical" evidence="7">
    <location>
        <begin position="69"/>
        <end position="93"/>
    </location>
</feature>
<name>A0AAD6IRL0_DREDA</name>
<dbReference type="EMBL" id="JAQGDS010000011">
    <property type="protein sequence ID" value="KAJ6257300.1"/>
    <property type="molecule type" value="Genomic_DNA"/>
</dbReference>
<dbReference type="InterPro" id="IPR007763">
    <property type="entry name" value="NDUFA12"/>
</dbReference>
<dbReference type="InterPro" id="IPR008253">
    <property type="entry name" value="Marvel"/>
</dbReference>
<dbReference type="GO" id="GO:0070941">
    <property type="term" value="P:eisosome assembly"/>
    <property type="evidence" value="ECO:0007669"/>
    <property type="project" value="TreeGrafter"/>
</dbReference>
<sequence length="359" mass="39281">MVNLTNTAVRGVQLFLNVLTLALAGALVAQQTIGGSPSQVNFALFASIFSMLTLFYTLFAAITDGGNTIILLAVDGLNTLFVFAAATALAAGLGVHSCGNMGYVTTNSITNGNPDVTARCHEAQALCAFLWFLFGLSYVLPTTPLKRLYYRWKALRLPWRKRYFVGMDLDGNTFWEFRQALVAGRPRRIMDFRGGRHTLVNYAEMVVDPQWHQWLRATRLEPPSIEELQADVLRRQVILERARLADERWARGNSVLDRPRESEVERLRASADATAASSGTATATSTAAVATSTADAGVETGAGARQAVRDTTVEEMEARLAVEREAREGGERKGWASGPSEEFQPAAWTPRAKGARAPR</sequence>
<comment type="subcellular location">
    <subcellularLocation>
        <location evidence="1">Membrane</location>
        <topology evidence="1">Multi-pass membrane protein</topology>
    </subcellularLocation>
</comment>
<evidence type="ECO:0000313" key="10">
    <source>
        <dbReference type="Proteomes" id="UP001221413"/>
    </source>
</evidence>
<feature type="transmembrane region" description="Helical" evidence="7">
    <location>
        <begin position="42"/>
        <end position="62"/>
    </location>
</feature>
<feature type="domain" description="MARVEL" evidence="8">
    <location>
        <begin position="6"/>
        <end position="136"/>
    </location>
</feature>
<evidence type="ECO:0000256" key="1">
    <source>
        <dbReference type="ARBA" id="ARBA00004141"/>
    </source>
</evidence>